<dbReference type="OrthoDB" id="3673440at2759"/>
<organism evidence="1 2">
    <name type="scientific">Ophiobolus disseminans</name>
    <dbReference type="NCBI Taxonomy" id="1469910"/>
    <lineage>
        <taxon>Eukaryota</taxon>
        <taxon>Fungi</taxon>
        <taxon>Dikarya</taxon>
        <taxon>Ascomycota</taxon>
        <taxon>Pezizomycotina</taxon>
        <taxon>Dothideomycetes</taxon>
        <taxon>Pleosporomycetidae</taxon>
        <taxon>Pleosporales</taxon>
        <taxon>Pleosporineae</taxon>
        <taxon>Phaeosphaeriaceae</taxon>
        <taxon>Ophiobolus</taxon>
    </lineage>
</organism>
<name>A0A6A7A1L9_9PLEO</name>
<dbReference type="EMBL" id="MU006225">
    <property type="protein sequence ID" value="KAF2826694.1"/>
    <property type="molecule type" value="Genomic_DNA"/>
</dbReference>
<gene>
    <name evidence="1" type="ORF">CC86DRAFT_405956</name>
</gene>
<reference evidence="1" key="1">
    <citation type="journal article" date="2020" name="Stud. Mycol.">
        <title>101 Dothideomycetes genomes: a test case for predicting lifestyles and emergence of pathogens.</title>
        <authorList>
            <person name="Haridas S."/>
            <person name="Albert R."/>
            <person name="Binder M."/>
            <person name="Bloem J."/>
            <person name="Labutti K."/>
            <person name="Salamov A."/>
            <person name="Andreopoulos B."/>
            <person name="Baker S."/>
            <person name="Barry K."/>
            <person name="Bills G."/>
            <person name="Bluhm B."/>
            <person name="Cannon C."/>
            <person name="Castanera R."/>
            <person name="Culley D."/>
            <person name="Daum C."/>
            <person name="Ezra D."/>
            <person name="Gonzalez J."/>
            <person name="Henrissat B."/>
            <person name="Kuo A."/>
            <person name="Liang C."/>
            <person name="Lipzen A."/>
            <person name="Lutzoni F."/>
            <person name="Magnuson J."/>
            <person name="Mondo S."/>
            <person name="Nolan M."/>
            <person name="Ohm R."/>
            <person name="Pangilinan J."/>
            <person name="Park H.-J."/>
            <person name="Ramirez L."/>
            <person name="Alfaro M."/>
            <person name="Sun H."/>
            <person name="Tritt A."/>
            <person name="Yoshinaga Y."/>
            <person name="Zwiers L.-H."/>
            <person name="Turgeon B."/>
            <person name="Goodwin S."/>
            <person name="Spatafora J."/>
            <person name="Crous P."/>
            <person name="Grigoriev I."/>
        </authorList>
    </citation>
    <scope>NUCLEOTIDE SEQUENCE</scope>
    <source>
        <strain evidence="1">CBS 113818</strain>
    </source>
</reference>
<accession>A0A6A7A1L9</accession>
<evidence type="ECO:0000313" key="1">
    <source>
        <dbReference type="EMBL" id="KAF2826694.1"/>
    </source>
</evidence>
<dbReference type="AlphaFoldDB" id="A0A6A7A1L9"/>
<sequence>MEKGANEPFIEDSASIQRLTIDIKDTGVQPLHPERPTFFSLPGELRNKAYCLAFEKEYQRVPLHSIYLNKPEQYTTVLQSCSAVYSEARSYVVENQVAYILVTNGMDRSYGGTAQNYGHSRATKDTIVCALTDFIAVHFHLHLDLLYKKDCNPVPLIDPLVQAIGVYASHSWDLYLEHGLKQRRATVHIDHLLSLWPKLLEAYNRIPMEIF</sequence>
<dbReference type="Proteomes" id="UP000799424">
    <property type="component" value="Unassembled WGS sequence"/>
</dbReference>
<evidence type="ECO:0000313" key="2">
    <source>
        <dbReference type="Proteomes" id="UP000799424"/>
    </source>
</evidence>
<protein>
    <submittedName>
        <fullName evidence="1">Uncharacterized protein</fullName>
    </submittedName>
</protein>
<keyword evidence="2" id="KW-1185">Reference proteome</keyword>
<proteinExistence type="predicted"/>